<dbReference type="Pfam" id="PF03352">
    <property type="entry name" value="Adenine_glyco"/>
    <property type="match status" value="1"/>
</dbReference>
<dbReference type="PANTHER" id="PTHR30037:SF4">
    <property type="entry name" value="DNA-3-METHYLADENINE GLYCOSYLASE I"/>
    <property type="match status" value="1"/>
</dbReference>
<dbReference type="SUPFAM" id="SSF48150">
    <property type="entry name" value="DNA-glycosylase"/>
    <property type="match status" value="1"/>
</dbReference>
<reference evidence="2 3" key="1">
    <citation type="journal article" date="2017" name="Genome Announc.">
        <title>Draft Genome Sequences of Salinivibrio proteolyticus, Salinivibrio sharmensis, Salinivibrio siamensis, Salinivibrio costicola subsp. alcaliphilus, Salinivibrio costicola subsp. vallismortis, and 29 New Isolates Belonging to the Genus Salinivibrio.</title>
        <authorList>
            <person name="Lopez-Hermoso C."/>
            <person name="de la Haba R.R."/>
            <person name="Sanchez-Porro C."/>
            <person name="Bayliss S.C."/>
            <person name="Feil E.J."/>
            <person name="Ventosa A."/>
        </authorList>
    </citation>
    <scope>NUCLEOTIDE SEQUENCE [LARGE SCALE GENOMIC DNA]</scope>
    <source>
        <strain evidence="2 3">IC202</strain>
    </source>
</reference>
<dbReference type="GO" id="GO:0008725">
    <property type="term" value="F:DNA-3-methyladenine glycosylase activity"/>
    <property type="evidence" value="ECO:0007669"/>
    <property type="project" value="InterPro"/>
</dbReference>
<dbReference type="Gene3D" id="1.10.340.30">
    <property type="entry name" value="Hypothetical protein, domain 2"/>
    <property type="match status" value="1"/>
</dbReference>
<feature type="binding site" evidence="1">
    <location>
        <position position="4"/>
    </location>
    <ligand>
        <name>Zn(2+)</name>
        <dbReference type="ChEBI" id="CHEBI:29105"/>
    </ligand>
</feature>
<keyword evidence="2" id="KW-0326">Glycosidase</keyword>
<dbReference type="InterPro" id="IPR011257">
    <property type="entry name" value="DNA_glycosylase"/>
</dbReference>
<dbReference type="RefSeq" id="WP_077459572.1">
    <property type="nucleotide sequence ID" value="NZ_MUEN01000087.1"/>
</dbReference>
<dbReference type="InterPro" id="IPR052891">
    <property type="entry name" value="DNA-3mA_glycosylase"/>
</dbReference>
<dbReference type="AlphaFoldDB" id="A0AB36K1Y3"/>
<name>A0AB36K1Y3_9GAMM</name>
<dbReference type="EMBL" id="MUEO01000063">
    <property type="protein sequence ID" value="OOE41282.1"/>
    <property type="molecule type" value="Genomic_DNA"/>
</dbReference>
<feature type="binding site" evidence="1">
    <location>
        <position position="179"/>
    </location>
    <ligand>
        <name>Zn(2+)</name>
        <dbReference type="ChEBI" id="CHEBI:29105"/>
    </ligand>
</feature>
<dbReference type="GO" id="GO:0006284">
    <property type="term" value="P:base-excision repair"/>
    <property type="evidence" value="ECO:0007669"/>
    <property type="project" value="InterPro"/>
</dbReference>
<keyword evidence="1" id="KW-0479">Metal-binding</keyword>
<protein>
    <submittedName>
        <fullName evidence="2">DNA-3-methyladenine glycosidase</fullName>
    </submittedName>
</protein>
<dbReference type="PANTHER" id="PTHR30037">
    <property type="entry name" value="DNA-3-METHYLADENINE GLYCOSYLASE 1"/>
    <property type="match status" value="1"/>
</dbReference>
<proteinExistence type="predicted"/>
<comment type="caution">
    <text evidence="2">The sequence shown here is derived from an EMBL/GenBank/DDBJ whole genome shotgun (WGS) entry which is preliminary data.</text>
</comment>
<dbReference type="GO" id="GO:0046872">
    <property type="term" value="F:metal ion binding"/>
    <property type="evidence" value="ECO:0007669"/>
    <property type="project" value="UniProtKB-KW"/>
</dbReference>
<feature type="binding site" evidence="1">
    <location>
        <position position="17"/>
    </location>
    <ligand>
        <name>Zn(2+)</name>
        <dbReference type="ChEBI" id="CHEBI:29105"/>
    </ligand>
</feature>
<evidence type="ECO:0000313" key="2">
    <source>
        <dbReference type="EMBL" id="OOE41282.1"/>
    </source>
</evidence>
<dbReference type="InterPro" id="IPR005019">
    <property type="entry name" value="Adenine_glyco"/>
</dbReference>
<sequence>MDICQWAQQSEAERAYHDSEWGVPTFDDQAIFEFICLEGAQAGLSWRLILQKRAAYRAAFSDFDFYQLANVAEPNIAAIMANHEIVRNRLKVASVFTNAKAAVTLVEEYGSLAKALWQFTGGVPIVNQHQSDADVATATDESHAMSRFLKKRGFKFVGETICYSLMQALGMANDHVVTCPRYQPCCELADSVKALSQKSD</sequence>
<organism evidence="2 3">
    <name type="scientific">Salinivibrio kushneri</name>
    <dbReference type="NCBI Taxonomy" id="1908198"/>
    <lineage>
        <taxon>Bacteria</taxon>
        <taxon>Pseudomonadati</taxon>
        <taxon>Pseudomonadota</taxon>
        <taxon>Gammaproteobacteria</taxon>
        <taxon>Vibrionales</taxon>
        <taxon>Vibrionaceae</taxon>
        <taxon>Salinivibrio</taxon>
    </lineage>
</organism>
<keyword evidence="1" id="KW-0862">Zinc</keyword>
<gene>
    <name evidence="2" type="ORF">BZG09_15870</name>
</gene>
<accession>A0AB36K1Y3</accession>
<keyword evidence="2" id="KW-0378">Hydrolase</keyword>
<evidence type="ECO:0000256" key="1">
    <source>
        <dbReference type="PIRSR" id="PIRSR605019-1"/>
    </source>
</evidence>
<feature type="binding site" evidence="1">
    <location>
        <position position="175"/>
    </location>
    <ligand>
        <name>Zn(2+)</name>
        <dbReference type="ChEBI" id="CHEBI:29105"/>
    </ligand>
</feature>
<evidence type="ECO:0000313" key="3">
    <source>
        <dbReference type="Proteomes" id="UP000188726"/>
    </source>
</evidence>
<dbReference type="Proteomes" id="UP000188726">
    <property type="component" value="Unassembled WGS sequence"/>
</dbReference>